<keyword evidence="3" id="KW-1185">Reference proteome</keyword>
<reference evidence="2 3" key="1">
    <citation type="submission" date="2020-05" db="EMBL/GenBank/DDBJ databases">
        <title>Identification and distribution of gene clusters putatively required for synthesis of sphingolipid metabolism inhibitors in phylogenetically diverse species of the filamentous fungus Fusarium.</title>
        <authorList>
            <person name="Kim H.-S."/>
            <person name="Busman M."/>
            <person name="Brown D.W."/>
            <person name="Divon H."/>
            <person name="Uhlig S."/>
            <person name="Proctor R.H."/>
        </authorList>
    </citation>
    <scope>NUCLEOTIDE SEQUENCE [LARGE SCALE GENOMIC DNA]</scope>
    <source>
        <strain evidence="2 3">NRRL 26131</strain>
    </source>
</reference>
<comment type="caution">
    <text evidence="2">The sequence shown here is derived from an EMBL/GenBank/DDBJ whole genome shotgun (WGS) entry which is preliminary data.</text>
</comment>
<accession>A0A8H6DG72</accession>
<feature type="compositionally biased region" description="Basic and acidic residues" evidence="1">
    <location>
        <begin position="170"/>
        <end position="184"/>
    </location>
</feature>
<proteinExistence type="predicted"/>
<gene>
    <name evidence="2" type="ORF">FGLOB1_2601</name>
</gene>
<evidence type="ECO:0000313" key="3">
    <source>
        <dbReference type="Proteomes" id="UP000532311"/>
    </source>
</evidence>
<evidence type="ECO:0000256" key="1">
    <source>
        <dbReference type="SAM" id="MobiDB-lite"/>
    </source>
</evidence>
<sequence length="198" mass="21909">MATPTSIRSMRMGINPYKNGILLSFTTALPYKPVLCNRVSPFLQVMNFTVCLCAVNIEGKFIIAFPDIDPDTSINRMPYMARFMTMLRYSYVFAKVGLAFPNASPLITEMTDNCMIVLLLSGWFKSVAKICNNCSFKTDRISLGTLETKPSAMLSTLHQFVNEPGETQELGHDLKDKLGEDIHRGSSTRPALGRGGGP</sequence>
<feature type="region of interest" description="Disordered" evidence="1">
    <location>
        <begin position="170"/>
        <end position="198"/>
    </location>
</feature>
<dbReference type="EMBL" id="JAAQPF010000093">
    <property type="protein sequence ID" value="KAF5716321.1"/>
    <property type="molecule type" value="Genomic_DNA"/>
</dbReference>
<dbReference type="Proteomes" id="UP000532311">
    <property type="component" value="Unassembled WGS sequence"/>
</dbReference>
<protein>
    <submittedName>
        <fullName evidence="2">Uncharacterized protein</fullName>
    </submittedName>
</protein>
<name>A0A8H6DG72_9HYPO</name>
<organism evidence="2 3">
    <name type="scientific">Fusarium globosum</name>
    <dbReference type="NCBI Taxonomy" id="78864"/>
    <lineage>
        <taxon>Eukaryota</taxon>
        <taxon>Fungi</taxon>
        <taxon>Dikarya</taxon>
        <taxon>Ascomycota</taxon>
        <taxon>Pezizomycotina</taxon>
        <taxon>Sordariomycetes</taxon>
        <taxon>Hypocreomycetidae</taxon>
        <taxon>Hypocreales</taxon>
        <taxon>Nectriaceae</taxon>
        <taxon>Fusarium</taxon>
        <taxon>Fusarium fujikuroi species complex</taxon>
    </lineage>
</organism>
<evidence type="ECO:0000313" key="2">
    <source>
        <dbReference type="EMBL" id="KAF5716321.1"/>
    </source>
</evidence>
<dbReference type="AlphaFoldDB" id="A0A8H6DG72"/>